<dbReference type="Gene3D" id="3.40.50.12580">
    <property type="match status" value="1"/>
</dbReference>
<dbReference type="AlphaFoldDB" id="A0A1L8QV59"/>
<evidence type="ECO:0000256" key="5">
    <source>
        <dbReference type="ARBA" id="ARBA00022944"/>
    </source>
</evidence>
<evidence type="ECO:0000256" key="2">
    <source>
        <dbReference type="ARBA" id="ARBA00010488"/>
    </source>
</evidence>
<dbReference type="GO" id="GO:0005886">
    <property type="term" value="C:plasma membrane"/>
    <property type="evidence" value="ECO:0007669"/>
    <property type="project" value="UniProtKB-SubCell"/>
</dbReference>
<evidence type="ECO:0000256" key="6">
    <source>
        <dbReference type="ARBA" id="ARBA00023136"/>
    </source>
</evidence>
<comment type="similarity">
    <text evidence="2">Belongs to the CDP-glycerol glycerophosphotransferase family.</text>
</comment>
<evidence type="ECO:0000313" key="9">
    <source>
        <dbReference type="Proteomes" id="UP000182149"/>
    </source>
</evidence>
<feature type="transmembrane region" description="Helical" evidence="7">
    <location>
        <begin position="74"/>
        <end position="93"/>
    </location>
</feature>
<dbReference type="InterPro" id="IPR043149">
    <property type="entry name" value="TagF_N"/>
</dbReference>
<keyword evidence="7" id="KW-1133">Transmembrane helix</keyword>
<keyword evidence="4 8" id="KW-0808">Transferase</keyword>
<dbReference type="Pfam" id="PF04464">
    <property type="entry name" value="Glyphos_transf"/>
    <property type="match status" value="1"/>
</dbReference>
<keyword evidence="9" id="KW-1185">Reference proteome</keyword>
<protein>
    <submittedName>
        <fullName evidence="8">CDP-glycerol:poly(Glycerophosphate) glycerophosphotransferase</fullName>
    </submittedName>
</protein>
<dbReference type="RefSeq" id="WP_071874141.1">
    <property type="nucleotide sequence ID" value="NZ_JBHSHF010000014.1"/>
</dbReference>
<dbReference type="Gene3D" id="3.40.50.11820">
    <property type="match status" value="1"/>
</dbReference>
<dbReference type="GO" id="GO:0047355">
    <property type="term" value="F:CDP-glycerol glycerophosphotransferase activity"/>
    <property type="evidence" value="ECO:0007669"/>
    <property type="project" value="InterPro"/>
</dbReference>
<evidence type="ECO:0000256" key="4">
    <source>
        <dbReference type="ARBA" id="ARBA00022679"/>
    </source>
</evidence>
<accession>A0A1L8QV59</accession>
<name>A0A1L8QV59_9ENTE</name>
<dbReference type="Proteomes" id="UP000182149">
    <property type="component" value="Unassembled WGS sequence"/>
</dbReference>
<dbReference type="OrthoDB" id="9811865at2"/>
<proteinExistence type="inferred from homology"/>
<dbReference type="InterPro" id="IPR007554">
    <property type="entry name" value="Glycerophosphate_synth"/>
</dbReference>
<keyword evidence="7" id="KW-0812">Transmembrane</keyword>
<dbReference type="InterPro" id="IPR043148">
    <property type="entry name" value="TagF_C"/>
</dbReference>
<dbReference type="SUPFAM" id="SSF53756">
    <property type="entry name" value="UDP-Glycosyltransferase/glycogen phosphorylase"/>
    <property type="match status" value="1"/>
</dbReference>
<evidence type="ECO:0000313" key="8">
    <source>
        <dbReference type="EMBL" id="OJG11397.1"/>
    </source>
</evidence>
<evidence type="ECO:0000256" key="3">
    <source>
        <dbReference type="ARBA" id="ARBA00022475"/>
    </source>
</evidence>
<dbReference type="GO" id="GO:0019350">
    <property type="term" value="P:teichoic acid biosynthetic process"/>
    <property type="evidence" value="ECO:0007669"/>
    <property type="project" value="UniProtKB-KW"/>
</dbReference>
<dbReference type="PANTHER" id="PTHR37316">
    <property type="entry name" value="TEICHOIC ACID GLYCEROL-PHOSPHATE PRIMASE"/>
    <property type="match status" value="1"/>
</dbReference>
<keyword evidence="6 7" id="KW-0472">Membrane</keyword>
<organism evidence="8 9">
    <name type="scientific">Enterococcus aquimarinus</name>
    <dbReference type="NCBI Taxonomy" id="328396"/>
    <lineage>
        <taxon>Bacteria</taxon>
        <taxon>Bacillati</taxon>
        <taxon>Bacillota</taxon>
        <taxon>Bacilli</taxon>
        <taxon>Lactobacillales</taxon>
        <taxon>Enterococcaceae</taxon>
        <taxon>Enterococcus</taxon>
    </lineage>
</organism>
<dbReference type="STRING" id="328396.RU93_GL001392"/>
<comment type="caution">
    <text evidence="8">The sequence shown here is derived from an EMBL/GenBank/DDBJ whole genome shotgun (WGS) entry which is preliminary data.</text>
</comment>
<keyword evidence="3" id="KW-1003">Cell membrane</keyword>
<comment type="subcellular location">
    <subcellularLocation>
        <location evidence="1">Cell membrane</location>
        <topology evidence="1">Peripheral membrane protein</topology>
    </subcellularLocation>
</comment>
<reference evidence="8 9" key="1">
    <citation type="submission" date="2014-12" db="EMBL/GenBank/DDBJ databases">
        <title>Draft genome sequences of 29 type strains of Enterococci.</title>
        <authorList>
            <person name="Zhong Z."/>
            <person name="Sun Z."/>
            <person name="Liu W."/>
            <person name="Zhang W."/>
            <person name="Zhang H."/>
        </authorList>
    </citation>
    <scope>NUCLEOTIDE SEQUENCE [LARGE SCALE GENOMIC DNA]</scope>
    <source>
        <strain evidence="8 9">DSM 17690</strain>
    </source>
</reference>
<evidence type="ECO:0000256" key="7">
    <source>
        <dbReference type="SAM" id="Phobius"/>
    </source>
</evidence>
<evidence type="ECO:0000256" key="1">
    <source>
        <dbReference type="ARBA" id="ARBA00004202"/>
    </source>
</evidence>
<gene>
    <name evidence="8" type="ORF">RU93_GL001392</name>
</gene>
<dbReference type="InterPro" id="IPR051612">
    <property type="entry name" value="Teichoic_Acid_Biosynth"/>
</dbReference>
<keyword evidence="5" id="KW-0777">Teichoic acid biosynthesis</keyword>
<dbReference type="EMBL" id="JXKD01000003">
    <property type="protein sequence ID" value="OJG11397.1"/>
    <property type="molecule type" value="Genomic_DNA"/>
</dbReference>
<sequence>MKLLLLKKTINFLYHFFSFLFPTNKNKVTLCTNRSDSLSGNLKNIYQVMQSDEELQIKIVCFNYHRSLRGKINYFWYSIIALFHLATSSVFIIDDYFFPIYCINNKKKQNQIIQVWHAIGHLKKYGLSIQKNTESIINHHSNYDWVLANAESDRFALVDSFAISPDKVIITGAPRLDDLTKLGSPSISDTKIKLLYAPTYRTAKNDDPAYEYINNFLAEFSEQFTDESIKLYVSLHPYFKLDKIIEVNNSKIEIFQDTSRSSSLLSKVDCLITDYSSLLLDYSFFEKSIKIYAPDYEEYTKSVGFFVDYQEYLGLPIYKTATDLINCLFEFPIKEKECIQRLKQENFPFLDSKNSERAYLFVKKIMTEKSK</sequence>
<dbReference type="PANTHER" id="PTHR37316:SF1">
    <property type="entry name" value="TEICHOIC ACID GLYCEROL-PHOSPHATE PRIMASE"/>
    <property type="match status" value="1"/>
</dbReference>